<proteinExistence type="predicted"/>
<name>A0ABN5PKF6_9VIBR</name>
<dbReference type="RefSeq" id="WP_128812638.1">
    <property type="nucleotide sequence ID" value="NZ_CP032094.1"/>
</dbReference>
<protein>
    <submittedName>
        <fullName evidence="1">Uncharacterized protein</fullName>
    </submittedName>
</protein>
<dbReference type="EMBL" id="CP032094">
    <property type="protein sequence ID" value="AXY02726.1"/>
    <property type="molecule type" value="Genomic_DNA"/>
</dbReference>
<accession>A0ABN5PKF6</accession>
<dbReference type="Proteomes" id="UP000262832">
    <property type="component" value="Chromosome II"/>
</dbReference>
<evidence type="ECO:0000313" key="1">
    <source>
        <dbReference type="EMBL" id="AXY02726.1"/>
    </source>
</evidence>
<sequence>MTYGSDPAGFHYAFDGMYCNIDAIVSQEEEDAQKAALQQNQLKKSRLRLKLTKHLSRFEDHEKVLLQGRKFLLREHKQNL</sequence>
<evidence type="ECO:0000313" key="2">
    <source>
        <dbReference type="Proteomes" id="UP000262832"/>
    </source>
</evidence>
<reference evidence="1 2" key="1">
    <citation type="submission" date="2018-08" db="EMBL/GenBank/DDBJ databases">
        <title>Genomic taxonomy of the Vibrionaceae family.</title>
        <authorList>
            <person name="Gomez-Gil B."/>
            <person name="Tanaka M."/>
            <person name="Sawabe T."/>
            <person name="Enciso-Ibarra K."/>
        </authorList>
    </citation>
    <scope>NUCLEOTIDE SEQUENCE [LARGE SCALE GENOMIC DNA]</scope>
    <source>
        <strain evidence="1 2">CAIM 1831</strain>
    </source>
</reference>
<gene>
    <name evidence="1" type="ORF">D1115_17080</name>
</gene>
<organism evidence="1 2">
    <name type="scientific">Vibrio alfacsensis</name>
    <dbReference type="NCBI Taxonomy" id="1074311"/>
    <lineage>
        <taxon>Bacteria</taxon>
        <taxon>Pseudomonadati</taxon>
        <taxon>Pseudomonadota</taxon>
        <taxon>Gammaproteobacteria</taxon>
        <taxon>Vibrionales</taxon>
        <taxon>Vibrionaceae</taxon>
        <taxon>Vibrio</taxon>
    </lineage>
</organism>
<keyword evidence="2" id="KW-1185">Reference proteome</keyword>